<evidence type="ECO:0000256" key="5">
    <source>
        <dbReference type="ARBA" id="ARBA00022692"/>
    </source>
</evidence>
<dbReference type="EMBL" id="SDHZ01000001">
    <property type="protein sequence ID" value="RXK87425.1"/>
    <property type="molecule type" value="Genomic_DNA"/>
</dbReference>
<comment type="caution">
    <text evidence="10">The sequence shown here is derived from an EMBL/GenBank/DDBJ whole genome shotgun (WGS) entry which is preliminary data.</text>
</comment>
<keyword evidence="4" id="KW-1134">Transmembrane beta strand</keyword>
<dbReference type="GO" id="GO:0009279">
    <property type="term" value="C:cell outer membrane"/>
    <property type="evidence" value="ECO:0007669"/>
    <property type="project" value="UniProtKB-SubCell"/>
</dbReference>
<evidence type="ECO:0000256" key="8">
    <source>
        <dbReference type="SAM" id="Coils"/>
    </source>
</evidence>
<dbReference type="SUPFAM" id="SSF56954">
    <property type="entry name" value="Outer membrane efflux proteins (OEP)"/>
    <property type="match status" value="1"/>
</dbReference>
<feature type="coiled-coil region" evidence="8">
    <location>
        <begin position="186"/>
        <end position="213"/>
    </location>
</feature>
<evidence type="ECO:0000313" key="10">
    <source>
        <dbReference type="EMBL" id="RXK87425.1"/>
    </source>
</evidence>
<dbReference type="PANTHER" id="PTHR30026">
    <property type="entry name" value="OUTER MEMBRANE PROTEIN TOLC"/>
    <property type="match status" value="1"/>
</dbReference>
<dbReference type="GO" id="GO:0015288">
    <property type="term" value="F:porin activity"/>
    <property type="evidence" value="ECO:0007669"/>
    <property type="project" value="TreeGrafter"/>
</dbReference>
<keyword evidence="9" id="KW-0732">Signal</keyword>
<dbReference type="InterPro" id="IPR051906">
    <property type="entry name" value="TolC-like"/>
</dbReference>
<organism evidence="10 11">
    <name type="scientific">Filimonas effusa</name>
    <dbReference type="NCBI Taxonomy" id="2508721"/>
    <lineage>
        <taxon>Bacteria</taxon>
        <taxon>Pseudomonadati</taxon>
        <taxon>Bacteroidota</taxon>
        <taxon>Chitinophagia</taxon>
        <taxon>Chitinophagales</taxon>
        <taxon>Chitinophagaceae</taxon>
        <taxon>Filimonas</taxon>
    </lineage>
</organism>
<gene>
    <name evidence="10" type="ORF">ESB13_03770</name>
</gene>
<evidence type="ECO:0000256" key="1">
    <source>
        <dbReference type="ARBA" id="ARBA00004442"/>
    </source>
</evidence>
<evidence type="ECO:0000313" key="11">
    <source>
        <dbReference type="Proteomes" id="UP000290545"/>
    </source>
</evidence>
<keyword evidence="11" id="KW-1185">Reference proteome</keyword>
<evidence type="ECO:0000256" key="2">
    <source>
        <dbReference type="ARBA" id="ARBA00007613"/>
    </source>
</evidence>
<evidence type="ECO:0000256" key="9">
    <source>
        <dbReference type="SAM" id="SignalP"/>
    </source>
</evidence>
<keyword evidence="3" id="KW-0813">Transport</keyword>
<protein>
    <submittedName>
        <fullName evidence="10">TolC family protein</fullName>
    </submittedName>
</protein>
<dbReference type="OrthoDB" id="680214at2"/>
<reference evidence="10 11" key="1">
    <citation type="submission" date="2019-01" db="EMBL/GenBank/DDBJ databases">
        <title>Filimonas sp. strain TTM-71.</title>
        <authorList>
            <person name="Chen W.-M."/>
        </authorList>
    </citation>
    <scope>NUCLEOTIDE SEQUENCE [LARGE SCALE GENOMIC DNA]</scope>
    <source>
        <strain evidence="10 11">TTM-71</strain>
    </source>
</reference>
<name>A0A4Q1DER2_9BACT</name>
<evidence type="ECO:0000256" key="3">
    <source>
        <dbReference type="ARBA" id="ARBA00022448"/>
    </source>
</evidence>
<keyword evidence="6" id="KW-0472">Membrane</keyword>
<evidence type="ECO:0000256" key="6">
    <source>
        <dbReference type="ARBA" id="ARBA00023136"/>
    </source>
</evidence>
<evidence type="ECO:0000256" key="7">
    <source>
        <dbReference type="ARBA" id="ARBA00023237"/>
    </source>
</evidence>
<feature type="signal peptide" evidence="9">
    <location>
        <begin position="1"/>
        <end position="22"/>
    </location>
</feature>
<keyword evidence="7" id="KW-0998">Cell outer membrane</keyword>
<evidence type="ECO:0000256" key="4">
    <source>
        <dbReference type="ARBA" id="ARBA00022452"/>
    </source>
</evidence>
<keyword evidence="5" id="KW-0812">Transmembrane</keyword>
<dbReference type="Proteomes" id="UP000290545">
    <property type="component" value="Unassembled WGS sequence"/>
</dbReference>
<comment type="similarity">
    <text evidence="2">Belongs to the outer membrane factor (OMF) (TC 1.B.17) family.</text>
</comment>
<sequence length="443" mass="48555">MKHVIRTAMTGLAILSIMLTRAQDKMPLTLQQTITLCLQNSKQLKIDKAKIEAATAQLREAMDNRLPDVGVNASYLLLTKPHIDFKSDGGSGSGGSSIAQPSQATYGMATVNIPIYAGLKVRYGIESARYLQQAAESDAGYNKEQVVSNAVAAFCNLYKSGTAVQLVKENLGQSQQRDHDFSNMEKNGLLARNDLLKAQLQTANIEMALVNAENNLKLAMVSLNLLAGLPEQTTLQPDTTGFYLQQQLLSVDAYEQQAFLNRKDLEAINLRKKATEASVRSAKGDYYPSVGLTGGYVAAYIPDLLTATNVVNGGIGVRYNIDALWKAKAKVETAQASERQIAAQKEMLNDNIRLGINKAYQDYLSAEKKIEVQQKSVINATENYRITKNKHDNNLVTTTELLDANVALLQAKINLEEARADKVLTYNTLLEKAGILVNNQPKN</sequence>
<proteinExistence type="inferred from homology"/>
<dbReference type="GO" id="GO:0015562">
    <property type="term" value="F:efflux transmembrane transporter activity"/>
    <property type="evidence" value="ECO:0007669"/>
    <property type="project" value="InterPro"/>
</dbReference>
<dbReference type="Gene3D" id="1.20.1600.10">
    <property type="entry name" value="Outer membrane efflux proteins (OEP)"/>
    <property type="match status" value="1"/>
</dbReference>
<dbReference type="AlphaFoldDB" id="A0A4Q1DER2"/>
<dbReference type="InterPro" id="IPR003423">
    <property type="entry name" value="OMP_efflux"/>
</dbReference>
<comment type="subcellular location">
    <subcellularLocation>
        <location evidence="1">Cell outer membrane</location>
    </subcellularLocation>
</comment>
<dbReference type="GO" id="GO:1990281">
    <property type="term" value="C:efflux pump complex"/>
    <property type="evidence" value="ECO:0007669"/>
    <property type="project" value="TreeGrafter"/>
</dbReference>
<accession>A0A4Q1DER2</accession>
<dbReference type="PANTHER" id="PTHR30026:SF20">
    <property type="entry name" value="OUTER MEMBRANE PROTEIN TOLC"/>
    <property type="match status" value="1"/>
</dbReference>
<dbReference type="Pfam" id="PF02321">
    <property type="entry name" value="OEP"/>
    <property type="match status" value="2"/>
</dbReference>
<keyword evidence="8" id="KW-0175">Coiled coil</keyword>
<feature type="chain" id="PRO_5020558064" evidence="9">
    <location>
        <begin position="23"/>
        <end position="443"/>
    </location>
</feature>